<protein>
    <recommendedName>
        <fullName evidence="3">histidine kinase</fullName>
        <ecNumber evidence="3">2.7.13.3</ecNumber>
    </recommendedName>
</protein>
<dbReference type="SUPFAM" id="SSF158472">
    <property type="entry name" value="HAMP domain-like"/>
    <property type="match status" value="1"/>
</dbReference>
<dbReference type="InterPro" id="IPR004358">
    <property type="entry name" value="Sig_transdc_His_kin-like_C"/>
</dbReference>
<keyword evidence="11 14" id="KW-1133">Transmembrane helix</keyword>
<dbReference type="PROSITE" id="PS50109">
    <property type="entry name" value="HIS_KIN"/>
    <property type="match status" value="1"/>
</dbReference>
<evidence type="ECO:0000256" key="9">
    <source>
        <dbReference type="ARBA" id="ARBA00022777"/>
    </source>
</evidence>
<dbReference type="Gene3D" id="6.10.340.10">
    <property type="match status" value="1"/>
</dbReference>
<evidence type="ECO:0000256" key="1">
    <source>
        <dbReference type="ARBA" id="ARBA00000085"/>
    </source>
</evidence>
<dbReference type="InterPro" id="IPR036890">
    <property type="entry name" value="HATPase_C_sf"/>
</dbReference>
<dbReference type="InterPro" id="IPR003660">
    <property type="entry name" value="HAMP_dom"/>
</dbReference>
<dbReference type="InterPro" id="IPR010559">
    <property type="entry name" value="Sig_transdc_His_kin_internal"/>
</dbReference>
<evidence type="ECO:0000256" key="11">
    <source>
        <dbReference type="ARBA" id="ARBA00022989"/>
    </source>
</evidence>
<comment type="subcellular location">
    <subcellularLocation>
        <location evidence="2">Cell membrane</location>
        <topology evidence="2">Multi-pass membrane protein</topology>
    </subcellularLocation>
</comment>
<gene>
    <name evidence="17" type="ORF">DLM86_16845</name>
</gene>
<dbReference type="Pfam" id="PF00672">
    <property type="entry name" value="HAMP"/>
    <property type="match status" value="1"/>
</dbReference>
<dbReference type="AlphaFoldDB" id="A0A2V5K2Z3"/>
<dbReference type="SUPFAM" id="SSF55874">
    <property type="entry name" value="ATPase domain of HSP90 chaperone/DNA topoisomerase II/histidine kinase"/>
    <property type="match status" value="1"/>
</dbReference>
<evidence type="ECO:0000256" key="8">
    <source>
        <dbReference type="ARBA" id="ARBA00022741"/>
    </source>
</evidence>
<dbReference type="Pfam" id="PF06580">
    <property type="entry name" value="His_kinase"/>
    <property type="match status" value="1"/>
</dbReference>
<dbReference type="GO" id="GO:0005886">
    <property type="term" value="C:plasma membrane"/>
    <property type="evidence" value="ECO:0007669"/>
    <property type="project" value="UniProtKB-SubCell"/>
</dbReference>
<dbReference type="SMART" id="SM00304">
    <property type="entry name" value="HAMP"/>
    <property type="match status" value="1"/>
</dbReference>
<evidence type="ECO:0000256" key="13">
    <source>
        <dbReference type="ARBA" id="ARBA00023136"/>
    </source>
</evidence>
<keyword evidence="10" id="KW-0067">ATP-binding</keyword>
<feature type="transmembrane region" description="Helical" evidence="14">
    <location>
        <begin position="289"/>
        <end position="313"/>
    </location>
</feature>
<name>A0A2V5K2Z3_9BACL</name>
<dbReference type="PANTHER" id="PTHR34220:SF11">
    <property type="entry name" value="SENSOR PROTEIN KINASE HPTS"/>
    <property type="match status" value="1"/>
</dbReference>
<dbReference type="GO" id="GO:0005524">
    <property type="term" value="F:ATP binding"/>
    <property type="evidence" value="ECO:0007669"/>
    <property type="project" value="UniProtKB-KW"/>
</dbReference>
<dbReference type="Pfam" id="PF02518">
    <property type="entry name" value="HATPase_c"/>
    <property type="match status" value="1"/>
</dbReference>
<dbReference type="PANTHER" id="PTHR34220">
    <property type="entry name" value="SENSOR HISTIDINE KINASE YPDA"/>
    <property type="match status" value="1"/>
</dbReference>
<keyword evidence="7 14" id="KW-0812">Transmembrane</keyword>
<comment type="caution">
    <text evidence="17">The sequence shown here is derived from an EMBL/GenBank/DDBJ whole genome shotgun (WGS) entry which is preliminary data.</text>
</comment>
<sequence>MRTKIVSIFILLITLPFAIQSYVAYHDFSSVVKRKTADYTLRIADQINKHLDTTFTEMQRLSLMPLYDQEVVAVLKKHGEARPDSLPSVRNMEKMSSYIHGILFNRPELKSIQIMTNDGYAFTNMDPSLVKLPDRFREESWYRKTAAADGAGVLIARHTPSYMPDGGGEDVVSFARLLREPYTNRALGIIKMDLKLSLFDRILSNWDVEEYGTIVVVNGDNEPFFEKRIDPGVPLPPLPDFGAEAASRRLDIGSDRYYAFADRSSATGLRVISVVPVDTILKESKRMRAFITGIGLFCLAAACGLAMFFSYRLSKPLIELRRKMFRVQLGNFRESLPAESKDEIGQLNASFNRMVEEINRLVNEVYVIGLREKEAELAALLSRINPHFIYNTLESINMMAVRRGNEDVSDMVTALGTLLRHSIDKYDRMIPLDRELESIRSYVRIQQMRYGDRLRVVYDIDDRLGNVAVPKLLLQPLVENAIYHGIGDGSGTIWIAVARFERELLLIVRDDGCGMDEAAIERLKRSMSRPPTFESGEGGGMALANIYQRIRLLYGDGADLDIDGSPGAGASFTITLPIGEGEERDDGDV</sequence>
<evidence type="ECO:0000256" key="10">
    <source>
        <dbReference type="ARBA" id="ARBA00022840"/>
    </source>
</evidence>
<evidence type="ECO:0000256" key="14">
    <source>
        <dbReference type="SAM" id="Phobius"/>
    </source>
</evidence>
<keyword evidence="9 17" id="KW-0418">Kinase</keyword>
<organism evidence="17 18">
    <name type="scientific">Paenibacillus flagellatus</name>
    <dbReference type="NCBI Taxonomy" id="2211139"/>
    <lineage>
        <taxon>Bacteria</taxon>
        <taxon>Bacillati</taxon>
        <taxon>Bacillota</taxon>
        <taxon>Bacilli</taxon>
        <taxon>Bacillales</taxon>
        <taxon>Paenibacillaceae</taxon>
        <taxon>Paenibacillus</taxon>
    </lineage>
</organism>
<keyword evidence="4" id="KW-1003">Cell membrane</keyword>
<keyword evidence="13 14" id="KW-0472">Membrane</keyword>
<dbReference type="SMART" id="SM00387">
    <property type="entry name" value="HATPase_c"/>
    <property type="match status" value="1"/>
</dbReference>
<dbReference type="InterPro" id="IPR003594">
    <property type="entry name" value="HATPase_dom"/>
</dbReference>
<evidence type="ECO:0000256" key="7">
    <source>
        <dbReference type="ARBA" id="ARBA00022692"/>
    </source>
</evidence>
<evidence type="ECO:0000256" key="6">
    <source>
        <dbReference type="ARBA" id="ARBA00022679"/>
    </source>
</evidence>
<feature type="domain" description="HAMP" evidence="16">
    <location>
        <begin position="311"/>
        <end position="363"/>
    </location>
</feature>
<accession>A0A2V5K2Z3</accession>
<evidence type="ECO:0000256" key="12">
    <source>
        <dbReference type="ARBA" id="ARBA00023012"/>
    </source>
</evidence>
<dbReference type="Proteomes" id="UP000247476">
    <property type="component" value="Unassembled WGS sequence"/>
</dbReference>
<keyword evidence="6" id="KW-0808">Transferase</keyword>
<evidence type="ECO:0000313" key="18">
    <source>
        <dbReference type="Proteomes" id="UP000247476"/>
    </source>
</evidence>
<dbReference type="EMBL" id="QJVJ01000007">
    <property type="protein sequence ID" value="PYI53598.1"/>
    <property type="molecule type" value="Genomic_DNA"/>
</dbReference>
<dbReference type="OrthoDB" id="9776552at2"/>
<keyword evidence="5" id="KW-0597">Phosphoprotein</keyword>
<evidence type="ECO:0000256" key="3">
    <source>
        <dbReference type="ARBA" id="ARBA00012438"/>
    </source>
</evidence>
<keyword evidence="12" id="KW-0902">Two-component regulatory system</keyword>
<keyword evidence="18" id="KW-1185">Reference proteome</keyword>
<dbReference type="GO" id="GO:0000155">
    <property type="term" value="F:phosphorelay sensor kinase activity"/>
    <property type="evidence" value="ECO:0007669"/>
    <property type="project" value="InterPro"/>
</dbReference>
<keyword evidence="8" id="KW-0547">Nucleotide-binding</keyword>
<evidence type="ECO:0000256" key="4">
    <source>
        <dbReference type="ARBA" id="ARBA00022475"/>
    </source>
</evidence>
<dbReference type="PRINTS" id="PR00344">
    <property type="entry name" value="BCTRLSENSOR"/>
</dbReference>
<dbReference type="CDD" id="cd06225">
    <property type="entry name" value="HAMP"/>
    <property type="match status" value="1"/>
</dbReference>
<dbReference type="Gene3D" id="3.30.565.10">
    <property type="entry name" value="Histidine kinase-like ATPase, C-terminal domain"/>
    <property type="match status" value="1"/>
</dbReference>
<reference evidence="17 18" key="1">
    <citation type="submission" date="2018-05" db="EMBL/GenBank/DDBJ databases">
        <title>Paenibacillus flagellatus sp. nov., isolated from selenium mineral soil.</title>
        <authorList>
            <person name="Dai X."/>
        </authorList>
    </citation>
    <scope>NUCLEOTIDE SEQUENCE [LARGE SCALE GENOMIC DNA]</scope>
    <source>
        <strain evidence="17 18">DXL2</strain>
    </source>
</reference>
<dbReference type="InterPro" id="IPR005467">
    <property type="entry name" value="His_kinase_dom"/>
</dbReference>
<proteinExistence type="predicted"/>
<evidence type="ECO:0000256" key="2">
    <source>
        <dbReference type="ARBA" id="ARBA00004651"/>
    </source>
</evidence>
<feature type="domain" description="Histidine kinase" evidence="15">
    <location>
        <begin position="473"/>
        <end position="580"/>
    </location>
</feature>
<evidence type="ECO:0000313" key="17">
    <source>
        <dbReference type="EMBL" id="PYI53598.1"/>
    </source>
</evidence>
<evidence type="ECO:0000259" key="16">
    <source>
        <dbReference type="PROSITE" id="PS50885"/>
    </source>
</evidence>
<dbReference type="EC" id="2.7.13.3" evidence="3"/>
<dbReference type="PROSITE" id="PS50885">
    <property type="entry name" value="HAMP"/>
    <property type="match status" value="1"/>
</dbReference>
<comment type="catalytic activity">
    <reaction evidence="1">
        <text>ATP + protein L-histidine = ADP + protein N-phospho-L-histidine.</text>
        <dbReference type="EC" id="2.7.13.3"/>
    </reaction>
</comment>
<evidence type="ECO:0000259" key="15">
    <source>
        <dbReference type="PROSITE" id="PS50109"/>
    </source>
</evidence>
<dbReference type="InterPro" id="IPR050640">
    <property type="entry name" value="Bact_2-comp_sensor_kinase"/>
</dbReference>
<evidence type="ECO:0000256" key="5">
    <source>
        <dbReference type="ARBA" id="ARBA00022553"/>
    </source>
</evidence>